<proteinExistence type="predicted"/>
<dbReference type="Proteomes" id="UP001195965">
    <property type="component" value="Chromosome"/>
</dbReference>
<name>A0ACD5HG95_9PROT</name>
<dbReference type="EMBL" id="CP127526">
    <property type="protein sequence ID" value="XRI73571.1"/>
    <property type="molecule type" value="Genomic_DNA"/>
</dbReference>
<keyword evidence="2" id="KW-1185">Reference proteome</keyword>
<accession>A0ACD5HG95</accession>
<evidence type="ECO:0000313" key="2">
    <source>
        <dbReference type="Proteomes" id="UP001195965"/>
    </source>
</evidence>
<organism evidence="1 2">
    <name type="scientific">Acidithiobacillus montserratensis</name>
    <dbReference type="NCBI Taxonomy" id="2729135"/>
    <lineage>
        <taxon>Bacteria</taxon>
        <taxon>Pseudomonadati</taxon>
        <taxon>Pseudomonadota</taxon>
        <taxon>Acidithiobacillia</taxon>
        <taxon>Acidithiobacillales</taxon>
        <taxon>Acidithiobacillaceae</taxon>
        <taxon>Acidithiobacillus</taxon>
    </lineage>
</organism>
<protein>
    <submittedName>
        <fullName evidence="1">Uncharacterized protein</fullName>
    </submittedName>
</protein>
<gene>
    <name evidence="1" type="ORF">HHS34_014170</name>
</gene>
<reference evidence="1 2" key="1">
    <citation type="journal article" date="2021" name="ISME J.">
        <title>Genomic evolution of the class Acidithiobacillia: deep-branching Proteobacteria living in extreme acidic conditions.</title>
        <authorList>
            <person name="Moya-Beltran A."/>
            <person name="Beard S."/>
            <person name="Rojas-Villalobos C."/>
            <person name="Issotta F."/>
            <person name="Gallardo Y."/>
            <person name="Ulloa R."/>
            <person name="Giaveno A."/>
            <person name="Degli Esposti M."/>
            <person name="Johnson D.B."/>
            <person name="Quatrini R."/>
        </authorList>
    </citation>
    <scope>NUCLEOTIDE SEQUENCE [LARGE SCALE GENOMIC DNA]</scope>
    <source>
        <strain evidence="1 2">GG1-14</strain>
    </source>
</reference>
<evidence type="ECO:0000313" key="1">
    <source>
        <dbReference type="EMBL" id="XRI73571.1"/>
    </source>
</evidence>
<sequence>MINISLLYPDDRKYDLDHVPGHAARLALDLELPVLFKAMARDDKTVDTAVRQIILGQRSTEISVIIFRQQIQKDFICYTELLAKLYQLSMDALGAYRESLRFWLSAKSASRRLRSNLDILDMLLTQLSSVRDLGESYPALESSGLKKFFRFLQKYYDDETLHSLRAQITTLRMDNGFSVSAKLDHNNRSQEFFLNRDQPSTHWLKNWFPLVAAEEGYSFTIAQRDESGLTALAEFRDAALEPVARLMDSAVHQLLDFFTRLRDETAFYRGALNLRAALEAREYPLCWPVPLSSQPTSCVASRIYDPCLALSQEKRVITNDLQASNKSLLIITGANSGGKSTFLRALGVNQLLLQSGLETAAQEFSASICDEVYTHFKLEEDASMHSGKFEEELLRMADLVPHLKATAMFLFNESFAATNEREGAEIAWQICTALLEKGIKIIFVTHLYTFAQRCYTQKGSNILALRAPSEENLSMKYKMSEAEPLNTSFAKDVYNRIFEYKNK</sequence>